<dbReference type="AlphaFoldDB" id="A0A7X0BV60"/>
<proteinExistence type="predicted"/>
<keyword evidence="1" id="KW-0472">Membrane</keyword>
<dbReference type="Proteomes" id="UP000557193">
    <property type="component" value="Unassembled WGS sequence"/>
</dbReference>
<evidence type="ECO:0000313" key="2">
    <source>
        <dbReference type="EMBL" id="MBB6343312.1"/>
    </source>
</evidence>
<keyword evidence="3" id="KW-1185">Reference proteome</keyword>
<name>A0A7X0BV60_9PSED</name>
<comment type="caution">
    <text evidence="2">The sequence shown here is derived from an EMBL/GenBank/DDBJ whole genome shotgun (WGS) entry which is preliminary data.</text>
</comment>
<reference evidence="2 3" key="1">
    <citation type="submission" date="2020-08" db="EMBL/GenBank/DDBJ databases">
        <title>Functional genomics of gut bacteria from endangered species of beetles.</title>
        <authorList>
            <person name="Carlos-Shanley C."/>
        </authorList>
    </citation>
    <scope>NUCLEOTIDE SEQUENCE [LARGE SCALE GENOMIC DNA]</scope>
    <source>
        <strain evidence="2 3">S00202</strain>
    </source>
</reference>
<dbReference type="EMBL" id="JACHLL010000008">
    <property type="protein sequence ID" value="MBB6343312.1"/>
    <property type="molecule type" value="Genomic_DNA"/>
</dbReference>
<dbReference type="RefSeq" id="WP_184685453.1">
    <property type="nucleotide sequence ID" value="NZ_JACHLL010000008.1"/>
</dbReference>
<dbReference type="Pfam" id="PF11286">
    <property type="entry name" value="DUF3087"/>
    <property type="match status" value="1"/>
</dbReference>
<sequence length="176" mass="19874">MSFTLQPMNPEAYRRDTRRITLIIISVFVLLAMLFSTLAVQLFGQPGGDNFRLNLGGVLLGVLLTITLVRFKLWALPWMAPAVYGWRLKRSLMSITNVMHHVTAGVAAENPAALRLQRFYHLGVTQMHQLDGNSSALSQMVHEIDQHKARLETLGIPTEFDTLEPEWLAQVRQIPV</sequence>
<organism evidence="2 3">
    <name type="scientific">Pseudomonas fluvialis</name>
    <dbReference type="NCBI Taxonomy" id="1793966"/>
    <lineage>
        <taxon>Bacteria</taxon>
        <taxon>Pseudomonadati</taxon>
        <taxon>Pseudomonadota</taxon>
        <taxon>Gammaproteobacteria</taxon>
        <taxon>Pseudomonadales</taxon>
        <taxon>Pseudomonadaceae</taxon>
        <taxon>Pseudomonas</taxon>
    </lineage>
</organism>
<evidence type="ECO:0000256" key="1">
    <source>
        <dbReference type="SAM" id="Phobius"/>
    </source>
</evidence>
<feature type="transmembrane region" description="Helical" evidence="1">
    <location>
        <begin position="20"/>
        <end position="43"/>
    </location>
</feature>
<protein>
    <recommendedName>
        <fullName evidence="4">DUF3087 domain-containing protein</fullName>
    </recommendedName>
</protein>
<feature type="transmembrane region" description="Helical" evidence="1">
    <location>
        <begin position="55"/>
        <end position="80"/>
    </location>
</feature>
<keyword evidence="1" id="KW-1133">Transmembrane helix</keyword>
<dbReference type="InterPro" id="IPR021438">
    <property type="entry name" value="DUF3087"/>
</dbReference>
<accession>A0A7X0BV60</accession>
<gene>
    <name evidence="2" type="ORF">HNP49_003514</name>
</gene>
<evidence type="ECO:0000313" key="3">
    <source>
        <dbReference type="Proteomes" id="UP000557193"/>
    </source>
</evidence>
<keyword evidence="1" id="KW-0812">Transmembrane</keyword>
<evidence type="ECO:0008006" key="4">
    <source>
        <dbReference type="Google" id="ProtNLM"/>
    </source>
</evidence>